<evidence type="ECO:0000313" key="5">
    <source>
        <dbReference type="EMBL" id="RTZ83618.1"/>
    </source>
</evidence>
<dbReference type="GO" id="GO:0016020">
    <property type="term" value="C:membrane"/>
    <property type="evidence" value="ECO:0007669"/>
    <property type="project" value="InterPro"/>
</dbReference>
<dbReference type="Proteomes" id="UP000286732">
    <property type="component" value="Unassembled WGS sequence"/>
</dbReference>
<feature type="transmembrane region" description="Helical" evidence="2">
    <location>
        <begin position="58"/>
        <end position="76"/>
    </location>
</feature>
<keyword evidence="2" id="KW-1133">Transmembrane helix</keyword>
<dbReference type="EMBL" id="QNZK01000265">
    <property type="protein sequence ID" value="RTZ83618.1"/>
    <property type="molecule type" value="Genomic_DNA"/>
</dbReference>
<evidence type="ECO:0000313" key="11">
    <source>
        <dbReference type="Proteomes" id="UP000287719"/>
    </source>
</evidence>
<dbReference type="Proteomes" id="UP000287176">
    <property type="component" value="Unassembled WGS sequence"/>
</dbReference>
<dbReference type="Proteomes" id="UP000287917">
    <property type="component" value="Unassembled WGS sequence"/>
</dbReference>
<dbReference type="InterPro" id="IPR003425">
    <property type="entry name" value="CCB3/YggT"/>
</dbReference>
<name>A0A432GLN2_9DELT</name>
<dbReference type="AlphaFoldDB" id="A0A432GLN2"/>
<comment type="caution">
    <text evidence="6">The sequence shown here is derived from an EMBL/GenBank/DDBJ whole genome shotgun (WGS) entry which is preliminary data.</text>
</comment>
<evidence type="ECO:0000256" key="2">
    <source>
        <dbReference type="SAM" id="Phobius"/>
    </source>
</evidence>
<protein>
    <submittedName>
        <fullName evidence="6">YggT family protein</fullName>
    </submittedName>
</protein>
<organism evidence="6 11">
    <name type="scientific">SAR324 cluster bacterium</name>
    <dbReference type="NCBI Taxonomy" id="2024889"/>
    <lineage>
        <taxon>Bacteria</taxon>
        <taxon>Deltaproteobacteria</taxon>
        <taxon>SAR324 cluster</taxon>
    </lineage>
</organism>
<dbReference type="Proteomes" id="UP000286801">
    <property type="component" value="Unassembled WGS sequence"/>
</dbReference>
<dbReference type="EMBL" id="QNZL01000315">
    <property type="protein sequence ID" value="RTZ76480.1"/>
    <property type="molecule type" value="Genomic_DNA"/>
</dbReference>
<dbReference type="PANTHER" id="PTHR33219:SF14">
    <property type="entry name" value="PROTEIN COFACTOR ASSEMBLY OF COMPLEX C SUBUNIT B CCB3, CHLOROPLASTIC-RELATED"/>
    <property type="match status" value="1"/>
</dbReference>
<dbReference type="PANTHER" id="PTHR33219">
    <property type="entry name" value="YLMG HOMOLOG PROTEIN 2, CHLOROPLASTIC"/>
    <property type="match status" value="1"/>
</dbReference>
<evidence type="ECO:0000313" key="7">
    <source>
        <dbReference type="EMBL" id="RTZ86763.1"/>
    </source>
</evidence>
<evidence type="ECO:0000313" key="4">
    <source>
        <dbReference type="EMBL" id="RTZ82636.1"/>
    </source>
</evidence>
<evidence type="ECO:0000313" key="9">
    <source>
        <dbReference type="Proteomes" id="UP000286732"/>
    </source>
</evidence>
<keyword evidence="2" id="KW-0812">Transmembrane</keyword>
<evidence type="ECO:0000256" key="1">
    <source>
        <dbReference type="ARBA" id="ARBA00010894"/>
    </source>
</evidence>
<comment type="similarity">
    <text evidence="1">Belongs to the YggT family.</text>
</comment>
<dbReference type="EMBL" id="QNZI01000026">
    <property type="protein sequence ID" value="RTZ86763.1"/>
    <property type="molecule type" value="Genomic_DNA"/>
</dbReference>
<dbReference type="Pfam" id="PF02325">
    <property type="entry name" value="CCB3_YggT"/>
    <property type="match status" value="1"/>
</dbReference>
<evidence type="ECO:0000313" key="8">
    <source>
        <dbReference type="EMBL" id="RTZ90959.1"/>
    </source>
</evidence>
<sequence length="85" mass="9646">MPISGTLVQVLAAMLRLYSLMLVVYALLSWVMHEQHYPPAIRWLQSMVEPVLSRIRKVIPPIGGIDVSVIAALLLIEMIRSFILY</sequence>
<keyword evidence="2" id="KW-0472">Membrane</keyword>
<reference evidence="9 10" key="1">
    <citation type="submission" date="2018-06" db="EMBL/GenBank/DDBJ databases">
        <title>Combined omics and stable isotope probing to characterize newly discovered Mariana Back-Arc vent microbial communities.</title>
        <authorList>
            <person name="Trembath-Reichert E."/>
            <person name="Huber J.A."/>
        </authorList>
    </citation>
    <scope>NUCLEOTIDE SEQUENCE [LARGE SCALE GENOMIC DNA]</scope>
    <source>
        <strain evidence="8">MAG 151</strain>
        <strain evidence="7">MAG 24</strain>
        <strain evidence="6">MAG 54</strain>
        <strain evidence="5">MAG 58</strain>
        <strain evidence="3">MAG 63_1</strain>
        <strain evidence="4">MAG 63_2</strain>
    </source>
</reference>
<evidence type="ECO:0000313" key="10">
    <source>
        <dbReference type="Proteomes" id="UP000286801"/>
    </source>
</evidence>
<dbReference type="EMBL" id="QNZH01000109">
    <property type="protein sequence ID" value="RTZ90959.1"/>
    <property type="molecule type" value="Genomic_DNA"/>
</dbReference>
<evidence type="ECO:0000313" key="3">
    <source>
        <dbReference type="EMBL" id="RTZ76480.1"/>
    </source>
</evidence>
<dbReference type="Proteomes" id="UP000287719">
    <property type="component" value="Unassembled WGS sequence"/>
</dbReference>
<dbReference type="EMBL" id="QNZJ01000251">
    <property type="protein sequence ID" value="RTZ84797.1"/>
    <property type="molecule type" value="Genomic_DNA"/>
</dbReference>
<accession>A0A432GLN2</accession>
<feature type="transmembrane region" description="Helical" evidence="2">
    <location>
        <begin position="7"/>
        <end position="28"/>
    </location>
</feature>
<proteinExistence type="inferred from homology"/>
<gene>
    <name evidence="8" type="ORF">DSY93_04025</name>
    <name evidence="7" type="ORF">DSY94_00990</name>
    <name evidence="6" type="ORF">DSY95_05700</name>
    <name evidence="5" type="ORF">DSY96_07590</name>
    <name evidence="3" type="ORF">DSY97_11870</name>
    <name evidence="4" type="ORF">DSY98_00720</name>
</gene>
<dbReference type="EMBL" id="QNZM01000029">
    <property type="protein sequence ID" value="RTZ82636.1"/>
    <property type="molecule type" value="Genomic_DNA"/>
</dbReference>
<dbReference type="Proteomes" id="UP000288322">
    <property type="component" value="Unassembled WGS sequence"/>
</dbReference>
<evidence type="ECO:0000313" key="6">
    <source>
        <dbReference type="EMBL" id="RTZ84797.1"/>
    </source>
</evidence>